<proteinExistence type="predicted"/>
<dbReference type="EMBL" id="CM042881">
    <property type="protein sequence ID" value="KAI4386489.1"/>
    <property type="molecule type" value="Genomic_DNA"/>
</dbReference>
<protein>
    <submittedName>
        <fullName evidence="1">Uncharacterized protein</fullName>
    </submittedName>
</protein>
<evidence type="ECO:0000313" key="1">
    <source>
        <dbReference type="EMBL" id="KAI4386489.1"/>
    </source>
</evidence>
<evidence type="ECO:0000313" key="2">
    <source>
        <dbReference type="Proteomes" id="UP001057402"/>
    </source>
</evidence>
<dbReference type="Proteomes" id="UP001057402">
    <property type="component" value="Chromosome 2"/>
</dbReference>
<comment type="caution">
    <text evidence="1">The sequence shown here is derived from an EMBL/GenBank/DDBJ whole genome shotgun (WGS) entry which is preliminary data.</text>
</comment>
<name>A0ACB9S5R2_9MYRT</name>
<sequence>MLGTNSSTYPMCPPSTLVPSNGLHNVHGIHIMPHAPPSCWRKLASMGISVRKLRRVQGNTLGVGGAQLCYHSSRGKLRRFLRWVGCTMIAATTGCLSPAIRHENPNVSTAASVLIPSCSTPEWSPQFAWGSWRYHLPKRHWKIQD</sequence>
<accession>A0ACB9S5R2</accession>
<gene>
    <name evidence="1" type="ORF">MLD38_004419</name>
</gene>
<keyword evidence="2" id="KW-1185">Reference proteome</keyword>
<organism evidence="1 2">
    <name type="scientific">Melastoma candidum</name>
    <dbReference type="NCBI Taxonomy" id="119954"/>
    <lineage>
        <taxon>Eukaryota</taxon>
        <taxon>Viridiplantae</taxon>
        <taxon>Streptophyta</taxon>
        <taxon>Embryophyta</taxon>
        <taxon>Tracheophyta</taxon>
        <taxon>Spermatophyta</taxon>
        <taxon>Magnoliopsida</taxon>
        <taxon>eudicotyledons</taxon>
        <taxon>Gunneridae</taxon>
        <taxon>Pentapetalae</taxon>
        <taxon>rosids</taxon>
        <taxon>malvids</taxon>
        <taxon>Myrtales</taxon>
        <taxon>Melastomataceae</taxon>
        <taxon>Melastomatoideae</taxon>
        <taxon>Melastomateae</taxon>
        <taxon>Melastoma</taxon>
    </lineage>
</organism>
<reference evidence="2" key="1">
    <citation type="journal article" date="2023" name="Front. Plant Sci.">
        <title>Chromosomal-level genome assembly of Melastoma candidum provides insights into trichome evolution.</title>
        <authorList>
            <person name="Zhong Y."/>
            <person name="Wu W."/>
            <person name="Sun C."/>
            <person name="Zou P."/>
            <person name="Liu Y."/>
            <person name="Dai S."/>
            <person name="Zhou R."/>
        </authorList>
    </citation>
    <scope>NUCLEOTIDE SEQUENCE [LARGE SCALE GENOMIC DNA]</scope>
</reference>